<protein>
    <submittedName>
        <fullName evidence="1">1810_t:CDS:1</fullName>
    </submittedName>
</protein>
<organism evidence="1 2">
    <name type="scientific">Racocetra persica</name>
    <dbReference type="NCBI Taxonomy" id="160502"/>
    <lineage>
        <taxon>Eukaryota</taxon>
        <taxon>Fungi</taxon>
        <taxon>Fungi incertae sedis</taxon>
        <taxon>Mucoromycota</taxon>
        <taxon>Glomeromycotina</taxon>
        <taxon>Glomeromycetes</taxon>
        <taxon>Diversisporales</taxon>
        <taxon>Gigasporaceae</taxon>
        <taxon>Racocetra</taxon>
    </lineage>
</organism>
<sequence>KRDAYRYNKIQRNRRKRQRVLFKNITKILNLCKNLLRVKILESVKDFISDYSAEVTHLKTKELEYNQVMLKILGKNESLHKEVDMLREIIQDC</sequence>
<accession>A0ACA9R6I3</accession>
<proteinExistence type="predicted"/>
<comment type="caution">
    <text evidence="1">The sequence shown here is derived from an EMBL/GenBank/DDBJ whole genome shotgun (WGS) entry which is preliminary data.</text>
</comment>
<dbReference type="Proteomes" id="UP000789920">
    <property type="component" value="Unassembled WGS sequence"/>
</dbReference>
<feature type="non-terminal residue" evidence="1">
    <location>
        <position position="1"/>
    </location>
</feature>
<keyword evidence="2" id="KW-1185">Reference proteome</keyword>
<feature type="non-terminal residue" evidence="1">
    <location>
        <position position="93"/>
    </location>
</feature>
<name>A0ACA9R6I3_9GLOM</name>
<reference evidence="1" key="1">
    <citation type="submission" date="2021-06" db="EMBL/GenBank/DDBJ databases">
        <authorList>
            <person name="Kallberg Y."/>
            <person name="Tangrot J."/>
            <person name="Rosling A."/>
        </authorList>
    </citation>
    <scope>NUCLEOTIDE SEQUENCE</scope>
    <source>
        <strain evidence="1">MA461A</strain>
    </source>
</reference>
<dbReference type="EMBL" id="CAJVQC010044117">
    <property type="protein sequence ID" value="CAG8778935.1"/>
    <property type="molecule type" value="Genomic_DNA"/>
</dbReference>
<evidence type="ECO:0000313" key="2">
    <source>
        <dbReference type="Proteomes" id="UP000789920"/>
    </source>
</evidence>
<evidence type="ECO:0000313" key="1">
    <source>
        <dbReference type="EMBL" id="CAG8778935.1"/>
    </source>
</evidence>
<gene>
    <name evidence="1" type="ORF">RPERSI_LOCUS17296</name>
</gene>